<dbReference type="AlphaFoldDB" id="A0AAX6PFW0"/>
<dbReference type="PANTHER" id="PTHR14566:SF0">
    <property type="entry name" value="CELL CYCLE REGULATOR OF NON-HOMOLOGOUS END JOINING"/>
    <property type="match status" value="1"/>
</dbReference>
<protein>
    <submittedName>
        <fullName evidence="3">Modulator of retrovirus infection homolog isoform X1</fullName>
    </submittedName>
</protein>
<evidence type="ECO:0000313" key="3">
    <source>
        <dbReference type="RefSeq" id="XP_004851277.1"/>
    </source>
</evidence>
<name>A0AAX6PFW0_HETGA</name>
<feature type="compositionally biased region" description="Polar residues" evidence="1">
    <location>
        <begin position="150"/>
        <end position="166"/>
    </location>
</feature>
<dbReference type="RefSeq" id="XP_004851277.1">
    <property type="nucleotide sequence ID" value="XM_004851220.3"/>
</dbReference>
<reference evidence="3" key="1">
    <citation type="submission" date="2025-08" db="UniProtKB">
        <authorList>
            <consortium name="RefSeq"/>
        </authorList>
    </citation>
    <scope>IDENTIFICATION</scope>
</reference>
<dbReference type="Pfam" id="PF15325">
    <property type="entry name" value="MRI"/>
    <property type="match status" value="1"/>
</dbReference>
<dbReference type="GO" id="GO:2001033">
    <property type="term" value="P:negative regulation of double-strand break repair via nonhomologous end joining"/>
    <property type="evidence" value="ECO:0007669"/>
    <property type="project" value="InterPro"/>
</dbReference>
<feature type="region of interest" description="Disordered" evidence="1">
    <location>
        <begin position="115"/>
        <end position="171"/>
    </location>
</feature>
<accession>A0AAX6PFW0</accession>
<organism evidence="2 3">
    <name type="scientific">Heterocephalus glaber</name>
    <name type="common">Naked mole rat</name>
    <dbReference type="NCBI Taxonomy" id="10181"/>
    <lineage>
        <taxon>Eukaryota</taxon>
        <taxon>Metazoa</taxon>
        <taxon>Chordata</taxon>
        <taxon>Craniata</taxon>
        <taxon>Vertebrata</taxon>
        <taxon>Euteleostomi</taxon>
        <taxon>Mammalia</taxon>
        <taxon>Eutheria</taxon>
        <taxon>Euarchontoglires</taxon>
        <taxon>Glires</taxon>
        <taxon>Rodentia</taxon>
        <taxon>Hystricomorpha</taxon>
        <taxon>Bathyergidae</taxon>
        <taxon>Heterocephalus</taxon>
    </lineage>
</organism>
<gene>
    <name evidence="3" type="primary">CUNH7orf49</name>
</gene>
<dbReference type="CTD" id="78996"/>
<proteinExistence type="predicted"/>
<evidence type="ECO:0000313" key="2">
    <source>
        <dbReference type="Proteomes" id="UP000694906"/>
    </source>
</evidence>
<dbReference type="Proteomes" id="UP000694906">
    <property type="component" value="Unplaced"/>
</dbReference>
<dbReference type="GeneID" id="101708548"/>
<dbReference type="PANTHER" id="PTHR14566">
    <property type="entry name" value="CELL CYCLE REGULATOR OF NON-HOMOLOGOUS END JOINING"/>
    <property type="match status" value="1"/>
</dbReference>
<dbReference type="GO" id="GO:0005737">
    <property type="term" value="C:cytoplasm"/>
    <property type="evidence" value="ECO:0007669"/>
    <property type="project" value="TreeGrafter"/>
</dbReference>
<sequence length="183" mass="20207">MDSPDFPLCRVNGRLPLGTPRPPTPGMETLKSETKKRVLPSWMTAQVAKKRVVLLKTPKKRRMAEPAKAARRLAVKTVYCMNEAELVDVALGILIEGRTQEKPWEELAVAGAEKTELCPTGSRSPHTSSGGNSDEEDSGNHGLRPEAGPSPSQRPETFTSACSRSPEQQEEDVFKYVREIFFS</sequence>
<dbReference type="GO" id="GO:0005634">
    <property type="term" value="C:nucleus"/>
    <property type="evidence" value="ECO:0007669"/>
    <property type="project" value="TreeGrafter"/>
</dbReference>
<dbReference type="GO" id="GO:0006303">
    <property type="term" value="P:double-strand break repair via nonhomologous end joining"/>
    <property type="evidence" value="ECO:0007669"/>
    <property type="project" value="TreeGrafter"/>
</dbReference>
<dbReference type="KEGG" id="hgl:101708548"/>
<dbReference type="InterPro" id="IPR028278">
    <property type="entry name" value="MRI"/>
</dbReference>
<evidence type="ECO:0000256" key="1">
    <source>
        <dbReference type="SAM" id="MobiDB-lite"/>
    </source>
</evidence>
<keyword evidence="2" id="KW-1185">Reference proteome</keyword>